<comment type="similarity">
    <text evidence="1">Belongs to the peptidase S1C family.</text>
</comment>
<dbReference type="Pfam" id="PF13365">
    <property type="entry name" value="Trypsin_2"/>
    <property type="match status" value="1"/>
</dbReference>
<dbReference type="PRINTS" id="PR00834">
    <property type="entry name" value="PROTEASES2C"/>
</dbReference>
<evidence type="ECO:0000256" key="3">
    <source>
        <dbReference type="ARBA" id="ARBA00022801"/>
    </source>
</evidence>
<evidence type="ECO:0000256" key="4">
    <source>
        <dbReference type="SAM" id="MobiDB-lite"/>
    </source>
</evidence>
<dbReference type="SMART" id="SM00228">
    <property type="entry name" value="PDZ"/>
    <property type="match status" value="1"/>
</dbReference>
<dbReference type="EMBL" id="CAMXCT020001402">
    <property type="protein sequence ID" value="CAL1143133.1"/>
    <property type="molecule type" value="Genomic_DNA"/>
</dbReference>
<dbReference type="OrthoDB" id="4217619at2759"/>
<keyword evidence="3" id="KW-0378">Hydrolase</keyword>
<reference evidence="7" key="1">
    <citation type="submission" date="2022-10" db="EMBL/GenBank/DDBJ databases">
        <authorList>
            <person name="Chen Y."/>
            <person name="Dougan E. K."/>
            <person name="Chan C."/>
            <person name="Rhodes N."/>
            <person name="Thang M."/>
        </authorList>
    </citation>
    <scope>NUCLEOTIDE SEQUENCE</scope>
</reference>
<dbReference type="EMBL" id="CAMXCT010001136">
    <property type="protein sequence ID" value="CAI3987126.1"/>
    <property type="molecule type" value="Genomic_DNA"/>
</dbReference>
<dbReference type="PROSITE" id="PS50106">
    <property type="entry name" value="PDZ"/>
    <property type="match status" value="1"/>
</dbReference>
<evidence type="ECO:0000256" key="1">
    <source>
        <dbReference type="ARBA" id="ARBA00010541"/>
    </source>
</evidence>
<proteinExistence type="inferred from homology"/>
<evidence type="ECO:0000256" key="2">
    <source>
        <dbReference type="ARBA" id="ARBA00022670"/>
    </source>
</evidence>
<evidence type="ECO:0000313" key="6">
    <source>
        <dbReference type="EMBL" id="CAI3987126.1"/>
    </source>
</evidence>
<dbReference type="EMBL" id="CAMXCT010001402">
    <property type="protein sequence ID" value="CAI3989758.1"/>
    <property type="molecule type" value="Genomic_DNA"/>
</dbReference>
<evidence type="ECO:0000259" key="5">
    <source>
        <dbReference type="PROSITE" id="PS50106"/>
    </source>
</evidence>
<organism evidence="7">
    <name type="scientific">Cladocopium goreaui</name>
    <dbReference type="NCBI Taxonomy" id="2562237"/>
    <lineage>
        <taxon>Eukaryota</taxon>
        <taxon>Sar</taxon>
        <taxon>Alveolata</taxon>
        <taxon>Dinophyceae</taxon>
        <taxon>Suessiales</taxon>
        <taxon>Symbiodiniaceae</taxon>
        <taxon>Cladocopium</taxon>
    </lineage>
</organism>
<dbReference type="Gene3D" id="2.30.42.10">
    <property type="match status" value="1"/>
</dbReference>
<name>A0A9P1CEU7_9DINO</name>
<dbReference type="EMBL" id="CAMXCT030001136">
    <property type="protein sequence ID" value="CAL4774438.1"/>
    <property type="molecule type" value="Genomic_DNA"/>
</dbReference>
<keyword evidence="2 8" id="KW-0645">Protease</keyword>
<gene>
    <name evidence="6" type="ORF">C1SCF055_LOCUS14425</name>
    <name evidence="7" type="ORF">C1SCF055_LOCUS16806</name>
</gene>
<dbReference type="SUPFAM" id="SSF50494">
    <property type="entry name" value="Trypsin-like serine proteases"/>
    <property type="match status" value="1"/>
</dbReference>
<dbReference type="PANTHER" id="PTHR43343:SF3">
    <property type="entry name" value="PROTEASE DO-LIKE 8, CHLOROPLASTIC"/>
    <property type="match status" value="1"/>
</dbReference>
<dbReference type="SUPFAM" id="SSF50156">
    <property type="entry name" value="PDZ domain-like"/>
    <property type="match status" value="1"/>
</dbReference>
<feature type="region of interest" description="Disordered" evidence="4">
    <location>
        <begin position="384"/>
        <end position="409"/>
    </location>
</feature>
<dbReference type="GO" id="GO:0006508">
    <property type="term" value="P:proteolysis"/>
    <property type="evidence" value="ECO:0007669"/>
    <property type="project" value="UniProtKB-KW"/>
</dbReference>
<dbReference type="InterPro" id="IPR036034">
    <property type="entry name" value="PDZ_sf"/>
</dbReference>
<dbReference type="InterPro" id="IPR051201">
    <property type="entry name" value="Chloro_Bact_Ser_Proteases"/>
</dbReference>
<evidence type="ECO:0000313" key="9">
    <source>
        <dbReference type="Proteomes" id="UP001152797"/>
    </source>
</evidence>
<dbReference type="GO" id="GO:0004252">
    <property type="term" value="F:serine-type endopeptidase activity"/>
    <property type="evidence" value="ECO:0007669"/>
    <property type="project" value="InterPro"/>
</dbReference>
<dbReference type="Gene3D" id="2.40.10.120">
    <property type="match status" value="1"/>
</dbReference>
<sequence length="409" mass="44360">MNFAYFAWPLGRRFCRPLGRTLGITLATGASAMLAPKRGFVRADDTELTEEERRTVELFKQCSGSVVHINTFANQKALIRGTWGLSVDLQEIPQGTGSGFLWDKEHIVTNYHVIKDADRATVTFADHSVREALLVGAEPDCDLAVLKCNDRPKVPALEPGTSSKLQVGQKVFAIGNPFGLDQTLTNGIISGLGREMRGVTGRMMRGLVQTDAAINPGNSGGPLLDARGRFIGVNTMIASPSGAFAGVGFAIPSDTVNRIVTQIIKYGHAKHAWMGIYLSMDQWTEKLSRSLERQGMPRIQGALVLNVEPGSPAELAGLRPTLQSQQGILLGDEILAVDGKEVKSSDDIAALVDDKGIGETVEVTFLRRQRRVEKLTTKLTLTERPKRTHVASTARSNDPEGVPVARPKL</sequence>
<feature type="domain" description="PDZ" evidence="5">
    <location>
        <begin position="263"/>
        <end position="369"/>
    </location>
</feature>
<protein>
    <submittedName>
        <fullName evidence="8">Protease Do-like 1, chloroplastic</fullName>
    </submittedName>
</protein>
<evidence type="ECO:0000313" key="8">
    <source>
        <dbReference type="EMBL" id="CAL4774438.1"/>
    </source>
</evidence>
<dbReference type="InterPro" id="IPR001940">
    <property type="entry name" value="Peptidase_S1C"/>
</dbReference>
<keyword evidence="9" id="KW-1185">Reference proteome</keyword>
<dbReference type="AlphaFoldDB" id="A0A9P1CEU7"/>
<dbReference type="PANTHER" id="PTHR43343">
    <property type="entry name" value="PEPTIDASE S12"/>
    <property type="match status" value="1"/>
</dbReference>
<dbReference type="InterPro" id="IPR001478">
    <property type="entry name" value="PDZ"/>
</dbReference>
<comment type="caution">
    <text evidence="7">The sequence shown here is derived from an EMBL/GenBank/DDBJ whole genome shotgun (WGS) entry which is preliminary data.</text>
</comment>
<dbReference type="InterPro" id="IPR009003">
    <property type="entry name" value="Peptidase_S1_PA"/>
</dbReference>
<dbReference type="Pfam" id="PF13180">
    <property type="entry name" value="PDZ_2"/>
    <property type="match status" value="1"/>
</dbReference>
<dbReference type="EMBL" id="CAMXCT030001402">
    <property type="protein sequence ID" value="CAL4777070.1"/>
    <property type="molecule type" value="Genomic_DNA"/>
</dbReference>
<dbReference type="EMBL" id="CAMXCT020001136">
    <property type="protein sequence ID" value="CAL1140501.1"/>
    <property type="molecule type" value="Genomic_DNA"/>
</dbReference>
<reference evidence="8 9" key="2">
    <citation type="submission" date="2024-05" db="EMBL/GenBank/DDBJ databases">
        <authorList>
            <person name="Chen Y."/>
            <person name="Shah S."/>
            <person name="Dougan E. K."/>
            <person name="Thang M."/>
            <person name="Chan C."/>
        </authorList>
    </citation>
    <scope>NUCLEOTIDE SEQUENCE [LARGE SCALE GENOMIC DNA]</scope>
</reference>
<dbReference type="Proteomes" id="UP001152797">
    <property type="component" value="Unassembled WGS sequence"/>
</dbReference>
<accession>A0A9P1CEU7</accession>
<evidence type="ECO:0000313" key="7">
    <source>
        <dbReference type="EMBL" id="CAI3989758.1"/>
    </source>
</evidence>